<keyword evidence="2" id="KW-0596">Phosphopantetheine</keyword>
<name>A0ABT7T2Z8_9MICO</name>
<dbReference type="Gene3D" id="3.30.300.30">
    <property type="match status" value="1"/>
</dbReference>
<dbReference type="SUPFAM" id="SSF47336">
    <property type="entry name" value="ACP-like"/>
    <property type="match status" value="1"/>
</dbReference>
<comment type="caution">
    <text evidence="6">The sequence shown here is derived from an EMBL/GenBank/DDBJ whole genome shotgun (WGS) entry which is preliminary data.</text>
</comment>
<dbReference type="PANTHER" id="PTHR44845:SF6">
    <property type="entry name" value="BETA-ALANINE-ACTIVATING ENZYME"/>
    <property type="match status" value="1"/>
</dbReference>
<dbReference type="SUPFAM" id="SSF56801">
    <property type="entry name" value="Acetyl-CoA synthetase-like"/>
    <property type="match status" value="1"/>
</dbReference>
<feature type="region of interest" description="Disordered" evidence="4">
    <location>
        <begin position="1"/>
        <end position="50"/>
    </location>
</feature>
<dbReference type="InterPro" id="IPR025110">
    <property type="entry name" value="AMP-bd_C"/>
</dbReference>
<dbReference type="InterPro" id="IPR042099">
    <property type="entry name" value="ANL_N_sf"/>
</dbReference>
<sequence length="944" mass="99506">MLISTDTTGAASAPHPDDRTTRVVSAGSTARDVSAPAGAASSTTTAPDTETSVLDGLAAVAERAPDSLALVDEHGETTHGELDRTARALGLLLHERLTPDDHSGRGVTVEAGGETVPVGTMVGHGAASVVALLGLLHAGRVIVALDPFLPEARLQHVMALAGIVDVVADVEHADRAATLVPAHGRVLPFEDLLGEARVIAATPGDIAVVPGARDRGGRDPMDIIFTSGSTGAPKGVTMTHRQIVVDTVAQRASFRFVPEDRIASVLPHGFAAGFTLVLSALLAGASLHVADPRKTGVDRLVTWVHDAGLTTLHTTPHLVRSMTGALDPSDDRLRGLRLVATVGEAVTGTDIAGIRPLLGAETSFCNWTGSSETAVYAVHEIRASDPVPERSVPSGRIVTGKRIEVRRPDGSLADPGESGEVVCISDAMTSGYWGAPEVTATRAGTTADGTPTWAIGDLGRFDEHGVLTLLGRADDAVKVRGYLVEPSEVEAALRTVDAVLEAVVIAVKAPPAPTRLVAYVVSRPGRRSPSPAAIRKALRELLPDYMVPTSIVPLPALPRNERGKVDRAALPEAPALGTTVGEDGEELGEDTYDQWQLAVGQIWAEVLGLPSVGPLELPAVGLDNDFSALGGDSLSAEEMLAAVADRLGVDVPSSELLEHPTLRTFTARIRLGAAAVPSHPDIVTLTARGGDGVEPLFCVAGAGALALTYVPLARHLGDRPLFAFQQHGLERRALPDRSIGAMARRYIELMRVVQPQGPYTLVGHSFGGLVALEMAAVLTDAGHEVRRVVLLDTFLPEQASEQADVVEFGELDLGRPARRALPGALQRVASGTALLRSKLDAPFARIARRARGHGAGVFRWEGQRHFRAFFDHALLISRGYEPRPYDGPVTLVIADGNESGPARWARYLRGEVDEVRVHAEHSSVLREPHVDQVATLITAQLAAH</sequence>
<protein>
    <submittedName>
        <fullName evidence="6">Non-ribosomal peptide synthetase</fullName>
    </submittedName>
</protein>
<dbReference type="RefSeq" id="WP_289457562.1">
    <property type="nucleotide sequence ID" value="NZ_JAUCML010000002.1"/>
</dbReference>
<dbReference type="Pfam" id="PF00501">
    <property type="entry name" value="AMP-binding"/>
    <property type="match status" value="1"/>
</dbReference>
<dbReference type="InterPro" id="IPR045851">
    <property type="entry name" value="AMP-bd_C_sf"/>
</dbReference>
<dbReference type="InterPro" id="IPR009081">
    <property type="entry name" value="PP-bd_ACP"/>
</dbReference>
<evidence type="ECO:0000313" key="6">
    <source>
        <dbReference type="EMBL" id="MDM7883961.1"/>
    </source>
</evidence>
<proteinExistence type="predicted"/>
<accession>A0ABT7T2Z8</accession>
<comment type="cofactor">
    <cofactor evidence="1">
        <name>pantetheine 4'-phosphate</name>
        <dbReference type="ChEBI" id="CHEBI:47942"/>
    </cofactor>
</comment>
<dbReference type="SUPFAM" id="SSF53474">
    <property type="entry name" value="alpha/beta-Hydrolases"/>
    <property type="match status" value="1"/>
</dbReference>
<organism evidence="6 7">
    <name type="scientific">Curtobacterium citri</name>
    <dbReference type="NCBI Taxonomy" id="3055139"/>
    <lineage>
        <taxon>Bacteria</taxon>
        <taxon>Bacillati</taxon>
        <taxon>Actinomycetota</taxon>
        <taxon>Actinomycetes</taxon>
        <taxon>Micrococcales</taxon>
        <taxon>Microbacteriaceae</taxon>
        <taxon>Curtobacterium</taxon>
    </lineage>
</organism>
<dbReference type="InterPro" id="IPR020806">
    <property type="entry name" value="PKS_PP-bd"/>
</dbReference>
<dbReference type="PROSITE" id="PS00455">
    <property type="entry name" value="AMP_BINDING"/>
    <property type="match status" value="1"/>
</dbReference>
<dbReference type="PROSITE" id="PS50075">
    <property type="entry name" value="CARRIER"/>
    <property type="match status" value="1"/>
</dbReference>
<dbReference type="Gene3D" id="1.10.1200.10">
    <property type="entry name" value="ACP-like"/>
    <property type="match status" value="1"/>
</dbReference>
<gene>
    <name evidence="6" type="ORF">QUG92_02480</name>
</gene>
<reference evidence="6 7" key="1">
    <citation type="submission" date="2023-06" db="EMBL/GenBank/DDBJ databases">
        <authorList>
            <person name="Feng G."/>
            <person name="Li J."/>
            <person name="Zhu H."/>
        </authorList>
    </citation>
    <scope>NUCLEOTIDE SEQUENCE [LARGE SCALE GENOMIC DNA]</scope>
    <source>
        <strain evidence="6 7">RHCKG23</strain>
    </source>
</reference>
<keyword evidence="7" id="KW-1185">Reference proteome</keyword>
<dbReference type="Pfam" id="PF00975">
    <property type="entry name" value="Thioesterase"/>
    <property type="match status" value="1"/>
</dbReference>
<dbReference type="Pfam" id="PF00550">
    <property type="entry name" value="PP-binding"/>
    <property type="match status" value="1"/>
</dbReference>
<dbReference type="InterPro" id="IPR020845">
    <property type="entry name" value="AMP-binding_CS"/>
</dbReference>
<dbReference type="SMART" id="SM00823">
    <property type="entry name" value="PKS_PP"/>
    <property type="match status" value="1"/>
</dbReference>
<evidence type="ECO:0000256" key="3">
    <source>
        <dbReference type="ARBA" id="ARBA00022553"/>
    </source>
</evidence>
<dbReference type="InterPro" id="IPR000873">
    <property type="entry name" value="AMP-dep_synth/lig_dom"/>
</dbReference>
<dbReference type="Gene3D" id="3.40.50.1820">
    <property type="entry name" value="alpha/beta hydrolase"/>
    <property type="match status" value="1"/>
</dbReference>
<feature type="compositionally biased region" description="Polar residues" evidence="4">
    <location>
        <begin position="1"/>
        <end position="10"/>
    </location>
</feature>
<dbReference type="InterPro" id="IPR029058">
    <property type="entry name" value="AB_hydrolase_fold"/>
</dbReference>
<dbReference type="Pfam" id="PF13193">
    <property type="entry name" value="AMP-binding_C"/>
    <property type="match status" value="1"/>
</dbReference>
<feature type="compositionally biased region" description="Low complexity" evidence="4">
    <location>
        <begin position="34"/>
        <end position="50"/>
    </location>
</feature>
<dbReference type="SMART" id="SM00824">
    <property type="entry name" value="PKS_TE"/>
    <property type="match status" value="1"/>
</dbReference>
<dbReference type="EMBL" id="JAUCML010000002">
    <property type="protein sequence ID" value="MDM7883961.1"/>
    <property type="molecule type" value="Genomic_DNA"/>
</dbReference>
<dbReference type="InterPro" id="IPR001031">
    <property type="entry name" value="Thioesterase"/>
</dbReference>
<evidence type="ECO:0000256" key="2">
    <source>
        <dbReference type="ARBA" id="ARBA00022450"/>
    </source>
</evidence>
<dbReference type="PANTHER" id="PTHR44845">
    <property type="entry name" value="CARRIER DOMAIN-CONTAINING PROTEIN"/>
    <property type="match status" value="1"/>
</dbReference>
<keyword evidence="3" id="KW-0597">Phosphoprotein</keyword>
<dbReference type="InterPro" id="IPR036736">
    <property type="entry name" value="ACP-like_sf"/>
</dbReference>
<dbReference type="InterPro" id="IPR020802">
    <property type="entry name" value="TesA-like"/>
</dbReference>
<dbReference type="Gene3D" id="3.40.50.12780">
    <property type="entry name" value="N-terminal domain of ligase-like"/>
    <property type="match status" value="1"/>
</dbReference>
<evidence type="ECO:0000313" key="7">
    <source>
        <dbReference type="Proteomes" id="UP001237823"/>
    </source>
</evidence>
<feature type="domain" description="Carrier" evidence="5">
    <location>
        <begin position="593"/>
        <end position="673"/>
    </location>
</feature>
<evidence type="ECO:0000256" key="4">
    <source>
        <dbReference type="SAM" id="MobiDB-lite"/>
    </source>
</evidence>
<evidence type="ECO:0000256" key="1">
    <source>
        <dbReference type="ARBA" id="ARBA00001957"/>
    </source>
</evidence>
<evidence type="ECO:0000259" key="5">
    <source>
        <dbReference type="PROSITE" id="PS50075"/>
    </source>
</evidence>
<dbReference type="Proteomes" id="UP001237823">
    <property type="component" value="Unassembled WGS sequence"/>
</dbReference>